<dbReference type="InterPro" id="IPR015915">
    <property type="entry name" value="Kelch-typ_b-propeller"/>
</dbReference>
<dbReference type="PANTHER" id="PTHR31672:SF13">
    <property type="entry name" value="F-BOX PROTEIN CPR30-LIKE"/>
    <property type="match status" value="1"/>
</dbReference>
<dbReference type="SUPFAM" id="SSF81383">
    <property type="entry name" value="F-box domain"/>
    <property type="match status" value="1"/>
</dbReference>
<reference evidence="2" key="1">
    <citation type="submission" date="2022-02" db="EMBL/GenBank/DDBJ databases">
        <authorList>
            <person name="Henning P.M."/>
            <person name="McCubbin A.G."/>
            <person name="Shore J.S."/>
        </authorList>
    </citation>
    <scope>NUCLEOTIDE SEQUENCE</scope>
    <source>
        <strain evidence="2">F60SS</strain>
        <tissue evidence="2">Leaves</tissue>
    </source>
</reference>
<dbReference type="Proteomes" id="UP001141552">
    <property type="component" value="Unassembled WGS sequence"/>
</dbReference>
<protein>
    <recommendedName>
        <fullName evidence="1">F-box domain-containing protein</fullName>
    </recommendedName>
</protein>
<evidence type="ECO:0000313" key="3">
    <source>
        <dbReference type="Proteomes" id="UP001141552"/>
    </source>
</evidence>
<dbReference type="PANTHER" id="PTHR31672">
    <property type="entry name" value="BNACNNG10540D PROTEIN"/>
    <property type="match status" value="1"/>
</dbReference>
<sequence>MKTHKKPSSDLAADKDKILRKIQPTHHMKNPTAAVIPASLPYDAIVSVLSRLPLKSLLRFRHASNELASIIRDPWFVNQYNMSKPEKICFQTLGGLLWVSTNQFSLGRDAFELVEFPLTLRGLVCVCPVGSLDGLICLVGGSLRNVFLWMPSTGYCTELPEPIPLRDDRSDGYRLYHGFGYDPLHEDYKIVRIAVYGSTKGNPDSTVQVFSWRKNSWKAIEDVHYPCHQLTNSRNNLAPVFCSGALHWGLQALNKIVAFNLSEERFFEPVPVPSGKAFLDVAGAVGGCLCVFCTDGAVLEVCVMKEYRAEASWRTLSRVTIPVGRPFKPLFVTKSGKFMVTQGKELVKFDPDEKTIEKLSIPYSSAHDKQIIHDDALNC</sequence>
<dbReference type="OrthoDB" id="1086486at2759"/>
<dbReference type="Pfam" id="PF00646">
    <property type="entry name" value="F-box"/>
    <property type="match status" value="1"/>
</dbReference>
<dbReference type="InterPro" id="IPR050796">
    <property type="entry name" value="SCF_F-box_component"/>
</dbReference>
<dbReference type="Gene3D" id="2.120.10.80">
    <property type="entry name" value="Kelch-type beta propeller"/>
    <property type="match status" value="1"/>
</dbReference>
<dbReference type="InterPro" id="IPR036047">
    <property type="entry name" value="F-box-like_dom_sf"/>
</dbReference>
<dbReference type="SUPFAM" id="SSF50965">
    <property type="entry name" value="Galactose oxidase, central domain"/>
    <property type="match status" value="1"/>
</dbReference>
<keyword evidence="3" id="KW-1185">Reference proteome</keyword>
<comment type="caution">
    <text evidence="2">The sequence shown here is derived from an EMBL/GenBank/DDBJ whole genome shotgun (WGS) entry which is preliminary data.</text>
</comment>
<organism evidence="2 3">
    <name type="scientific">Turnera subulata</name>
    <dbReference type="NCBI Taxonomy" id="218843"/>
    <lineage>
        <taxon>Eukaryota</taxon>
        <taxon>Viridiplantae</taxon>
        <taxon>Streptophyta</taxon>
        <taxon>Embryophyta</taxon>
        <taxon>Tracheophyta</taxon>
        <taxon>Spermatophyta</taxon>
        <taxon>Magnoliopsida</taxon>
        <taxon>eudicotyledons</taxon>
        <taxon>Gunneridae</taxon>
        <taxon>Pentapetalae</taxon>
        <taxon>rosids</taxon>
        <taxon>fabids</taxon>
        <taxon>Malpighiales</taxon>
        <taxon>Passifloraceae</taxon>
        <taxon>Turnera</taxon>
    </lineage>
</organism>
<dbReference type="InterPro" id="IPR011043">
    <property type="entry name" value="Gal_Oxase/kelch_b-propeller"/>
</dbReference>
<evidence type="ECO:0000313" key="2">
    <source>
        <dbReference type="EMBL" id="KAJ4844173.1"/>
    </source>
</evidence>
<dbReference type="AlphaFoldDB" id="A0A9Q0G5Z1"/>
<dbReference type="InterPro" id="IPR001810">
    <property type="entry name" value="F-box_dom"/>
</dbReference>
<dbReference type="Pfam" id="PF08268">
    <property type="entry name" value="FBA_3"/>
    <property type="match status" value="1"/>
</dbReference>
<dbReference type="PROSITE" id="PS50181">
    <property type="entry name" value="FBOX"/>
    <property type="match status" value="1"/>
</dbReference>
<proteinExistence type="predicted"/>
<dbReference type="InterPro" id="IPR017451">
    <property type="entry name" value="F-box-assoc_interact_dom"/>
</dbReference>
<dbReference type="EMBL" id="JAKUCV010002029">
    <property type="protein sequence ID" value="KAJ4844173.1"/>
    <property type="molecule type" value="Genomic_DNA"/>
</dbReference>
<reference evidence="2" key="2">
    <citation type="journal article" date="2023" name="Plants (Basel)">
        <title>Annotation of the Turnera subulata (Passifloraceae) Draft Genome Reveals the S-Locus Evolved after the Divergence of Turneroideae from Passifloroideae in a Stepwise Manner.</title>
        <authorList>
            <person name="Henning P.M."/>
            <person name="Roalson E.H."/>
            <person name="Mir W."/>
            <person name="McCubbin A.G."/>
            <person name="Shore J.S."/>
        </authorList>
    </citation>
    <scope>NUCLEOTIDE SEQUENCE</scope>
    <source>
        <strain evidence="2">F60SS</strain>
    </source>
</reference>
<name>A0A9Q0G5Z1_9ROSI</name>
<accession>A0A9Q0G5Z1</accession>
<feature type="domain" description="F-box" evidence="1">
    <location>
        <begin position="34"/>
        <end position="83"/>
    </location>
</feature>
<dbReference type="InterPro" id="IPR013187">
    <property type="entry name" value="F-box-assoc_dom_typ3"/>
</dbReference>
<gene>
    <name evidence="2" type="ORF">Tsubulata_049144</name>
</gene>
<dbReference type="NCBIfam" id="TIGR01640">
    <property type="entry name" value="F_box_assoc_1"/>
    <property type="match status" value="1"/>
</dbReference>
<evidence type="ECO:0000259" key="1">
    <source>
        <dbReference type="PROSITE" id="PS50181"/>
    </source>
</evidence>